<comment type="caution">
    <text evidence="3">The sequence shown here is derived from an EMBL/GenBank/DDBJ whole genome shotgun (WGS) entry which is preliminary data.</text>
</comment>
<dbReference type="CDD" id="cd00338">
    <property type="entry name" value="Ser_Recombinase"/>
    <property type="match status" value="1"/>
</dbReference>
<protein>
    <recommendedName>
        <fullName evidence="2">Resolvase/invertase-type recombinase catalytic domain-containing protein</fullName>
    </recommendedName>
</protein>
<dbReference type="SUPFAM" id="SSF53041">
    <property type="entry name" value="Resolvase-like"/>
    <property type="match status" value="1"/>
</dbReference>
<proteinExistence type="predicted"/>
<evidence type="ECO:0000313" key="3">
    <source>
        <dbReference type="EMBL" id="GFE49971.1"/>
    </source>
</evidence>
<evidence type="ECO:0000313" key="4">
    <source>
        <dbReference type="Proteomes" id="UP000436522"/>
    </source>
</evidence>
<dbReference type="AlphaFoldDB" id="A0A640VSA1"/>
<feature type="compositionally biased region" description="Polar residues" evidence="1">
    <location>
        <begin position="215"/>
        <end position="225"/>
    </location>
</feature>
<reference evidence="3 4" key="1">
    <citation type="submission" date="2019-12" db="EMBL/GenBank/DDBJ databases">
        <title>Roseobacter cerasinus sp. nov., isolated from seawater around aquaculture.</title>
        <authorList>
            <person name="Muramatsu S."/>
            <person name="Takabe Y."/>
            <person name="Mori K."/>
            <person name="Takaichi S."/>
            <person name="Hanada S."/>
        </authorList>
    </citation>
    <scope>NUCLEOTIDE SEQUENCE [LARGE SCALE GENOMIC DNA]</scope>
    <source>
        <strain evidence="3 4">AI77</strain>
    </source>
</reference>
<feature type="region of interest" description="Disordered" evidence="1">
    <location>
        <begin position="211"/>
        <end position="257"/>
    </location>
</feature>
<dbReference type="InterPro" id="IPR050639">
    <property type="entry name" value="SSR_resolvase"/>
</dbReference>
<accession>A0A640VSA1</accession>
<keyword evidence="4" id="KW-1185">Reference proteome</keyword>
<dbReference type="RefSeq" id="WP_238840757.1">
    <property type="nucleotide sequence ID" value="NZ_BLIV01000003.1"/>
</dbReference>
<sequence length="257" mass="29400">MDGSVNTTIKPTKAVIYTRVSGAKQVREGDGLASQENRCREYATYKDYDVVEVFSDDMSGKFERRPAMDRMLSFLRLNKKDSIVVIIDDISRFARNVQAHIKLRETLADAGGILESPSIEFGEDSDSRLVEHMLASVAQHQREKNAEQTSNRMKGRMMNGYAVFYCTVSLAKVYEDRNGKLQETNSFSDSELPRVKDLISEVRAHALHLRREQALTRNQQQSYDQGESRQSDRRGGGTPERFRERSGQNHSQPRMER</sequence>
<dbReference type="GO" id="GO:0003677">
    <property type="term" value="F:DNA binding"/>
    <property type="evidence" value="ECO:0007669"/>
    <property type="project" value="InterPro"/>
</dbReference>
<dbReference type="InterPro" id="IPR006119">
    <property type="entry name" value="Resolv_N"/>
</dbReference>
<dbReference type="Proteomes" id="UP000436522">
    <property type="component" value="Unassembled WGS sequence"/>
</dbReference>
<dbReference type="PANTHER" id="PTHR30461:SF23">
    <property type="entry name" value="DNA RECOMBINASE-RELATED"/>
    <property type="match status" value="1"/>
</dbReference>
<dbReference type="PROSITE" id="PS51736">
    <property type="entry name" value="RECOMBINASES_3"/>
    <property type="match status" value="1"/>
</dbReference>
<feature type="domain" description="Resolvase/invertase-type recombinase catalytic" evidence="2">
    <location>
        <begin position="13"/>
        <end position="160"/>
    </location>
</feature>
<evidence type="ECO:0000256" key="1">
    <source>
        <dbReference type="SAM" id="MobiDB-lite"/>
    </source>
</evidence>
<dbReference type="InterPro" id="IPR036162">
    <property type="entry name" value="Resolvase-like_N_sf"/>
</dbReference>
<dbReference type="GO" id="GO:0000150">
    <property type="term" value="F:DNA strand exchange activity"/>
    <property type="evidence" value="ECO:0007669"/>
    <property type="project" value="InterPro"/>
</dbReference>
<dbReference type="PANTHER" id="PTHR30461">
    <property type="entry name" value="DNA-INVERTASE FROM LAMBDOID PROPHAGE"/>
    <property type="match status" value="1"/>
</dbReference>
<dbReference type="Gene3D" id="3.40.50.1390">
    <property type="entry name" value="Resolvase, N-terminal catalytic domain"/>
    <property type="match status" value="1"/>
</dbReference>
<dbReference type="Pfam" id="PF00239">
    <property type="entry name" value="Resolvase"/>
    <property type="match status" value="1"/>
</dbReference>
<gene>
    <name evidence="3" type="ORF">So717_17240</name>
</gene>
<evidence type="ECO:0000259" key="2">
    <source>
        <dbReference type="PROSITE" id="PS51736"/>
    </source>
</evidence>
<feature type="compositionally biased region" description="Basic and acidic residues" evidence="1">
    <location>
        <begin position="226"/>
        <end position="257"/>
    </location>
</feature>
<name>A0A640VSA1_9RHOB</name>
<dbReference type="SMART" id="SM00857">
    <property type="entry name" value="Resolvase"/>
    <property type="match status" value="1"/>
</dbReference>
<organism evidence="3 4">
    <name type="scientific">Roseobacter cerasinus</name>
    <dbReference type="NCBI Taxonomy" id="2602289"/>
    <lineage>
        <taxon>Bacteria</taxon>
        <taxon>Pseudomonadati</taxon>
        <taxon>Pseudomonadota</taxon>
        <taxon>Alphaproteobacteria</taxon>
        <taxon>Rhodobacterales</taxon>
        <taxon>Roseobacteraceae</taxon>
        <taxon>Roseobacter</taxon>
    </lineage>
</organism>
<dbReference type="EMBL" id="BLIV01000003">
    <property type="protein sequence ID" value="GFE49971.1"/>
    <property type="molecule type" value="Genomic_DNA"/>
</dbReference>